<dbReference type="GO" id="GO:0031267">
    <property type="term" value="F:small GTPase binding"/>
    <property type="evidence" value="ECO:0007669"/>
    <property type="project" value="TreeGrafter"/>
</dbReference>
<dbReference type="SMART" id="SM00164">
    <property type="entry name" value="TBC"/>
    <property type="match status" value="1"/>
</dbReference>
<dbReference type="OrthoDB" id="294251at2759"/>
<dbReference type="InterPro" id="IPR035969">
    <property type="entry name" value="Rab-GAP_TBC_sf"/>
</dbReference>
<dbReference type="Gene3D" id="1.10.8.270">
    <property type="entry name" value="putative rabgap domain of human tbc1 domain family member 14 like domains"/>
    <property type="match status" value="1"/>
</dbReference>
<dbReference type="Gene3D" id="1.10.472.80">
    <property type="entry name" value="Ypt/Rab-GAP domain of gyp1p, domain 3"/>
    <property type="match status" value="1"/>
</dbReference>
<protein>
    <recommendedName>
        <fullName evidence="2">Rab-GAP TBC domain-containing protein</fullName>
    </recommendedName>
</protein>
<dbReference type="SUPFAM" id="SSF47923">
    <property type="entry name" value="Ypt/Rab-GAP domain of gyp1p"/>
    <property type="match status" value="2"/>
</dbReference>
<feature type="domain" description="Rab-GAP TBC" evidence="2">
    <location>
        <begin position="47"/>
        <end position="447"/>
    </location>
</feature>
<dbReference type="GO" id="GO:0005096">
    <property type="term" value="F:GTPase activator activity"/>
    <property type="evidence" value="ECO:0007669"/>
    <property type="project" value="TreeGrafter"/>
</dbReference>
<gene>
    <name evidence="3" type="ORF">TrCOL_g3018</name>
</gene>
<dbReference type="Proteomes" id="UP001165065">
    <property type="component" value="Unassembled WGS sequence"/>
</dbReference>
<dbReference type="PANTHER" id="PTHR47219:SF9">
    <property type="entry name" value="GTPASE ACTIVATING PROTEIN AND CENTROSOME-ASSOCIATED, ISOFORM B"/>
    <property type="match status" value="1"/>
</dbReference>
<dbReference type="PROSITE" id="PS50086">
    <property type="entry name" value="TBC_RABGAP"/>
    <property type="match status" value="1"/>
</dbReference>
<dbReference type="EMBL" id="BRYA01000250">
    <property type="protein sequence ID" value="GMI45502.1"/>
    <property type="molecule type" value="Genomic_DNA"/>
</dbReference>
<dbReference type="InterPro" id="IPR000195">
    <property type="entry name" value="Rab-GAP-TBC_dom"/>
</dbReference>
<dbReference type="Pfam" id="PF00566">
    <property type="entry name" value="RabGAP-TBC"/>
    <property type="match status" value="2"/>
</dbReference>
<evidence type="ECO:0000313" key="4">
    <source>
        <dbReference type="Proteomes" id="UP001165065"/>
    </source>
</evidence>
<sequence length="504" mass="56157">MRPLRLVYAYCCSRDEDWWRGVRGIVGVGGRGRKGREIEVLWMAKYGLPDSVRVKMWYSRLPPSISDNPYHLPLPVYTSIVTHYGTTCTEELNIKAEIKRDVERSVFGTTKPQEFPEPNTSRIINTMSSHLSLRSASTLSDASCSSPTPPFPISPQPPPHPPFAVGRQTTDGVKAVERVLQAAAWCNKDVGYAQGMDYVAAHIWFVLKEIKGGEEGQDVGGGGEGGEEVDKLNTEDCGGGGKGDEEVLEEGEVMKEVVSEEDEGISVNVGKRDEREGEYIGNNEENGGASWLDYNTKSTEVFREVEATFKTLGSRYLLEFQDDDGDVKVGVSKSHSSDCVSIASSSVPPPPSLERNEYATYVLFTRLMHQRRLSDMYSPGLETLRGMVKEFDDLVGVHLKVLKEHFDREELNTQTFSLGWFQTLFLTVPNIPFSTVSRIWDVYITTDSYSILHQCGLAILASSQALLLNMDFEECMQFLQTIPGGEDNILQAKRLMMLAATFEV</sequence>
<comment type="caution">
    <text evidence="3">The sequence shown here is derived from an EMBL/GenBank/DDBJ whole genome shotgun (WGS) entry which is preliminary data.</text>
</comment>
<keyword evidence="4" id="KW-1185">Reference proteome</keyword>
<accession>A0A9W7GH98</accession>
<evidence type="ECO:0000313" key="3">
    <source>
        <dbReference type="EMBL" id="GMI45502.1"/>
    </source>
</evidence>
<evidence type="ECO:0000259" key="2">
    <source>
        <dbReference type="PROSITE" id="PS50086"/>
    </source>
</evidence>
<dbReference type="AlphaFoldDB" id="A0A9W7GH98"/>
<organism evidence="3 4">
    <name type="scientific">Triparma columacea</name>
    <dbReference type="NCBI Taxonomy" id="722753"/>
    <lineage>
        <taxon>Eukaryota</taxon>
        <taxon>Sar</taxon>
        <taxon>Stramenopiles</taxon>
        <taxon>Ochrophyta</taxon>
        <taxon>Bolidophyceae</taxon>
        <taxon>Parmales</taxon>
        <taxon>Triparmaceae</taxon>
        <taxon>Triparma</taxon>
    </lineage>
</organism>
<dbReference type="PANTHER" id="PTHR47219">
    <property type="entry name" value="RAB GTPASE-ACTIVATING PROTEIN 1-LIKE"/>
    <property type="match status" value="1"/>
</dbReference>
<feature type="region of interest" description="Disordered" evidence="1">
    <location>
        <begin position="214"/>
        <end position="246"/>
    </location>
</feature>
<dbReference type="InterPro" id="IPR050302">
    <property type="entry name" value="Rab_GAP_TBC_domain"/>
</dbReference>
<proteinExistence type="predicted"/>
<evidence type="ECO:0000256" key="1">
    <source>
        <dbReference type="SAM" id="MobiDB-lite"/>
    </source>
</evidence>
<name>A0A9W7GH98_9STRA</name>
<reference evidence="4" key="1">
    <citation type="journal article" date="2023" name="Commun. Biol.">
        <title>Genome analysis of Parmales, the sister group of diatoms, reveals the evolutionary specialization of diatoms from phago-mixotrophs to photoautotrophs.</title>
        <authorList>
            <person name="Ban H."/>
            <person name="Sato S."/>
            <person name="Yoshikawa S."/>
            <person name="Yamada K."/>
            <person name="Nakamura Y."/>
            <person name="Ichinomiya M."/>
            <person name="Sato N."/>
            <person name="Blanc-Mathieu R."/>
            <person name="Endo H."/>
            <person name="Kuwata A."/>
            <person name="Ogata H."/>
        </authorList>
    </citation>
    <scope>NUCLEOTIDE SEQUENCE [LARGE SCALE GENOMIC DNA]</scope>
</reference>